<sequence>MVVSASVFLHFIARGMGESREQVRTAAFGASYVSDEQSATHVFLHRPPCTNRTTIRPRRMSIVLGVAVRRWPQVVTRPRTPHGGATRLCCTCLR</sequence>
<dbReference type="EMBL" id="KQ087235">
    <property type="protein sequence ID" value="KLT40381.1"/>
    <property type="molecule type" value="Genomic_DNA"/>
</dbReference>
<reference evidence="1 2" key="1">
    <citation type="submission" date="2015-03" db="EMBL/GenBank/DDBJ databases">
        <title>Genomics and transcriptomics of the oil-accumulating basidiomycete yeast T. oleaginosus allow insights into substrate utilization and the diverse evolutionary trajectories of mating systems in fungi.</title>
        <authorList>
            <consortium name="DOE Joint Genome Institute"/>
            <person name="Kourist R."/>
            <person name="Kracht O."/>
            <person name="Bracharz F."/>
            <person name="Lipzen A."/>
            <person name="Nolan M."/>
            <person name="Ohm R."/>
            <person name="Grigoriev I."/>
            <person name="Sun S."/>
            <person name="Heitman J."/>
            <person name="Bruck T."/>
            <person name="Nowrousian M."/>
        </authorList>
    </citation>
    <scope>NUCLEOTIDE SEQUENCE [LARGE SCALE GENOMIC DNA]</scope>
    <source>
        <strain evidence="1 2">IBC0246</strain>
    </source>
</reference>
<name>A0A0J0XH19_9TREE</name>
<accession>A0A0J0XH19</accession>
<dbReference type="RefSeq" id="XP_018276872.1">
    <property type="nucleotide sequence ID" value="XM_018419583.1"/>
</dbReference>
<protein>
    <submittedName>
        <fullName evidence="1">Uncharacterized protein</fullName>
    </submittedName>
</protein>
<dbReference type="Proteomes" id="UP000053611">
    <property type="component" value="Unassembled WGS sequence"/>
</dbReference>
<keyword evidence="2" id="KW-1185">Reference proteome</keyword>
<proteinExistence type="predicted"/>
<dbReference type="AlphaFoldDB" id="A0A0J0XH19"/>
<dbReference type="GeneID" id="28980186"/>
<gene>
    <name evidence="1" type="ORF">CC85DRAFT_150764</name>
</gene>
<evidence type="ECO:0000313" key="2">
    <source>
        <dbReference type="Proteomes" id="UP000053611"/>
    </source>
</evidence>
<organism evidence="1 2">
    <name type="scientific">Cutaneotrichosporon oleaginosum</name>
    <dbReference type="NCBI Taxonomy" id="879819"/>
    <lineage>
        <taxon>Eukaryota</taxon>
        <taxon>Fungi</taxon>
        <taxon>Dikarya</taxon>
        <taxon>Basidiomycota</taxon>
        <taxon>Agaricomycotina</taxon>
        <taxon>Tremellomycetes</taxon>
        <taxon>Trichosporonales</taxon>
        <taxon>Trichosporonaceae</taxon>
        <taxon>Cutaneotrichosporon</taxon>
    </lineage>
</organism>
<evidence type="ECO:0000313" key="1">
    <source>
        <dbReference type="EMBL" id="KLT40381.1"/>
    </source>
</evidence>